<reference evidence="1" key="1">
    <citation type="submission" date="2020-09" db="EMBL/GenBank/DDBJ databases">
        <title>Genome-Enabled Discovery of Anthraquinone Biosynthesis in Senna tora.</title>
        <authorList>
            <person name="Kang S.-H."/>
            <person name="Pandey R.P."/>
            <person name="Lee C.-M."/>
            <person name="Sim J.-S."/>
            <person name="Jeong J.-T."/>
            <person name="Choi B.-S."/>
            <person name="Jung M."/>
            <person name="Ginzburg D."/>
            <person name="Zhao K."/>
            <person name="Won S.Y."/>
            <person name="Oh T.-J."/>
            <person name="Yu Y."/>
            <person name="Kim N.-H."/>
            <person name="Lee O.R."/>
            <person name="Lee T.-H."/>
            <person name="Bashyal P."/>
            <person name="Kim T.-S."/>
            <person name="Lee W.-H."/>
            <person name="Kawkins C."/>
            <person name="Kim C.-K."/>
            <person name="Kim J.S."/>
            <person name="Ahn B.O."/>
            <person name="Rhee S.Y."/>
            <person name="Sohng J.K."/>
        </authorList>
    </citation>
    <scope>NUCLEOTIDE SEQUENCE</scope>
    <source>
        <tissue evidence="1">Leaf</tissue>
    </source>
</reference>
<dbReference type="AlphaFoldDB" id="A0A834XCX2"/>
<proteinExistence type="predicted"/>
<evidence type="ECO:0000313" key="2">
    <source>
        <dbReference type="Proteomes" id="UP000634136"/>
    </source>
</evidence>
<protein>
    <submittedName>
        <fullName evidence="1">Uncharacterized protein</fullName>
    </submittedName>
</protein>
<accession>A0A834XCX2</accession>
<gene>
    <name evidence="1" type="ORF">G2W53_004431</name>
</gene>
<evidence type="ECO:0000313" key="1">
    <source>
        <dbReference type="EMBL" id="KAF7842133.1"/>
    </source>
</evidence>
<keyword evidence="2" id="KW-1185">Reference proteome</keyword>
<dbReference type="EMBL" id="JAAIUW010000002">
    <property type="protein sequence ID" value="KAF7842133.1"/>
    <property type="molecule type" value="Genomic_DNA"/>
</dbReference>
<sequence>MALLGHLCALVSLHYYKVTRRGESMLTRQGEGSRIPFSELLSLLQRMDGDEHSRKLFFTTIMRIDLVTVGSYFLSRNEFGLDQASPFQTKLGLVGSCSLSRNRFGLDRASAFQSKLGFAGSYFLSQNRFGLDWAFAFQSNWVS</sequence>
<comment type="caution">
    <text evidence="1">The sequence shown here is derived from an EMBL/GenBank/DDBJ whole genome shotgun (WGS) entry which is preliminary data.</text>
</comment>
<dbReference type="Proteomes" id="UP000634136">
    <property type="component" value="Unassembled WGS sequence"/>
</dbReference>
<organism evidence="1 2">
    <name type="scientific">Senna tora</name>
    <dbReference type="NCBI Taxonomy" id="362788"/>
    <lineage>
        <taxon>Eukaryota</taxon>
        <taxon>Viridiplantae</taxon>
        <taxon>Streptophyta</taxon>
        <taxon>Embryophyta</taxon>
        <taxon>Tracheophyta</taxon>
        <taxon>Spermatophyta</taxon>
        <taxon>Magnoliopsida</taxon>
        <taxon>eudicotyledons</taxon>
        <taxon>Gunneridae</taxon>
        <taxon>Pentapetalae</taxon>
        <taxon>rosids</taxon>
        <taxon>fabids</taxon>
        <taxon>Fabales</taxon>
        <taxon>Fabaceae</taxon>
        <taxon>Caesalpinioideae</taxon>
        <taxon>Cassia clade</taxon>
        <taxon>Senna</taxon>
    </lineage>
</organism>
<name>A0A834XCX2_9FABA</name>